<keyword evidence="6" id="KW-0812">Transmembrane</keyword>
<feature type="region of interest" description="Disordered" evidence="5">
    <location>
        <begin position="1"/>
        <end position="22"/>
    </location>
</feature>
<dbReference type="Gene3D" id="2.40.10.10">
    <property type="entry name" value="Trypsin-like serine proteases"/>
    <property type="match status" value="2"/>
</dbReference>
<dbReference type="RefSeq" id="WP_257823231.1">
    <property type="nucleotide sequence ID" value="NZ_JABXYM010000002.1"/>
</dbReference>
<dbReference type="Pfam" id="PF13180">
    <property type="entry name" value="PDZ_2"/>
    <property type="match status" value="1"/>
</dbReference>
<evidence type="ECO:0000256" key="4">
    <source>
        <dbReference type="ARBA" id="ARBA00022825"/>
    </source>
</evidence>
<keyword evidence="3" id="KW-0378">Hydrolase</keyword>
<protein>
    <submittedName>
        <fullName evidence="8">Trypsin-like peptidase domain-containing protein</fullName>
    </submittedName>
</protein>
<dbReference type="SUPFAM" id="SSF50494">
    <property type="entry name" value="Trypsin-like serine proteases"/>
    <property type="match status" value="1"/>
</dbReference>
<dbReference type="Gene3D" id="2.30.42.10">
    <property type="match status" value="1"/>
</dbReference>
<keyword evidence="9" id="KW-1185">Reference proteome</keyword>
<dbReference type="CDD" id="cd06781">
    <property type="entry name" value="cpPDZ_BsHtra-like"/>
    <property type="match status" value="1"/>
</dbReference>
<dbReference type="EMBL" id="JABXYM010000002">
    <property type="protein sequence ID" value="MCR6098851.1"/>
    <property type="molecule type" value="Genomic_DNA"/>
</dbReference>
<evidence type="ECO:0000256" key="3">
    <source>
        <dbReference type="ARBA" id="ARBA00022801"/>
    </source>
</evidence>
<evidence type="ECO:0000256" key="2">
    <source>
        <dbReference type="ARBA" id="ARBA00022670"/>
    </source>
</evidence>
<dbReference type="Proteomes" id="UP001057753">
    <property type="component" value="Unassembled WGS sequence"/>
</dbReference>
<dbReference type="GO" id="GO:0006508">
    <property type="term" value="P:proteolysis"/>
    <property type="evidence" value="ECO:0007669"/>
    <property type="project" value="UniProtKB-KW"/>
</dbReference>
<evidence type="ECO:0000313" key="8">
    <source>
        <dbReference type="EMBL" id="MCR6098851.1"/>
    </source>
</evidence>
<dbReference type="PROSITE" id="PS50106">
    <property type="entry name" value="PDZ"/>
    <property type="match status" value="1"/>
</dbReference>
<sequence length="415" mass="43809">MGYYDDHTSQPDDQKPTQKGKKRSGLYGFVGAVLGALIVVFSIPVLANNGVLPYEVTPKNVSSTDNDEAVSSGVDMEAVETLSLETTSEVIEAVDRVSDAVVGVVNMQQSSGLFDAEDSESEGTGSGVIYKVEGDYAFIVTNQHVINGASQGSSDIDVTLGDGSRVPAELVGEDLLTDLAVLTIDSEGIETVAEFGDSESLQSGEPAIAIGNPLTFEGTVTLGIISAVERSLPVDLTGNGQPDWNSEVLQTDAAINPGNSGGALLNIQGDVIGINSMKIAQSAVEGIGFAIPTAVAMPVIEDLEQYGEVQRPQMGIALRSLQEIPSFHWQDTLGLPEEVKGGVYVEAVEADTPAAEAGLEEGDVITALDDTDITDSHDLRSFLYKDVNIGDTITVTFYRDGEEQTVELTLDKQVF</sequence>
<evidence type="ECO:0000313" key="9">
    <source>
        <dbReference type="Proteomes" id="UP001057753"/>
    </source>
</evidence>
<dbReference type="AlphaFoldDB" id="A0A9Q4G0T6"/>
<comment type="caution">
    <text evidence="8">The sequence shown here is derived from an EMBL/GenBank/DDBJ whole genome shotgun (WGS) entry which is preliminary data.</text>
</comment>
<feature type="compositionally biased region" description="Basic and acidic residues" evidence="5">
    <location>
        <begin position="1"/>
        <end position="16"/>
    </location>
</feature>
<dbReference type="InterPro" id="IPR009003">
    <property type="entry name" value="Peptidase_S1_PA"/>
</dbReference>
<dbReference type="InterPro" id="IPR051201">
    <property type="entry name" value="Chloro_Bact_Ser_Proteases"/>
</dbReference>
<dbReference type="PANTHER" id="PTHR43343">
    <property type="entry name" value="PEPTIDASE S12"/>
    <property type="match status" value="1"/>
</dbReference>
<evidence type="ECO:0000256" key="6">
    <source>
        <dbReference type="SAM" id="Phobius"/>
    </source>
</evidence>
<evidence type="ECO:0000259" key="7">
    <source>
        <dbReference type="PROSITE" id="PS50106"/>
    </source>
</evidence>
<accession>A0A9Q4G0T6</accession>
<dbReference type="PRINTS" id="PR00834">
    <property type="entry name" value="PROTEASES2C"/>
</dbReference>
<evidence type="ECO:0000256" key="1">
    <source>
        <dbReference type="ARBA" id="ARBA00010541"/>
    </source>
</evidence>
<organism evidence="8 9">
    <name type="scientific">Salipaludibacillus agaradhaerens</name>
    <name type="common">Bacillus agaradhaerens</name>
    <dbReference type="NCBI Taxonomy" id="76935"/>
    <lineage>
        <taxon>Bacteria</taxon>
        <taxon>Bacillati</taxon>
        <taxon>Bacillota</taxon>
        <taxon>Bacilli</taxon>
        <taxon>Bacillales</taxon>
        <taxon>Bacillaceae</taxon>
    </lineage>
</organism>
<dbReference type="PANTHER" id="PTHR43343:SF3">
    <property type="entry name" value="PROTEASE DO-LIKE 8, CHLOROPLASTIC"/>
    <property type="match status" value="1"/>
</dbReference>
<proteinExistence type="inferred from homology"/>
<dbReference type="InterPro" id="IPR036034">
    <property type="entry name" value="PDZ_sf"/>
</dbReference>
<feature type="transmembrane region" description="Helical" evidence="6">
    <location>
        <begin position="25"/>
        <end position="47"/>
    </location>
</feature>
<dbReference type="GO" id="GO:0004252">
    <property type="term" value="F:serine-type endopeptidase activity"/>
    <property type="evidence" value="ECO:0007669"/>
    <property type="project" value="InterPro"/>
</dbReference>
<dbReference type="Pfam" id="PF13365">
    <property type="entry name" value="Trypsin_2"/>
    <property type="match status" value="1"/>
</dbReference>
<dbReference type="SMART" id="SM00228">
    <property type="entry name" value="PDZ"/>
    <property type="match status" value="1"/>
</dbReference>
<name>A0A9Q4G0T6_SALAG</name>
<feature type="domain" description="PDZ" evidence="7">
    <location>
        <begin position="307"/>
        <end position="375"/>
    </location>
</feature>
<comment type="similarity">
    <text evidence="1">Belongs to the peptidase S1C family.</text>
</comment>
<keyword evidence="6" id="KW-1133">Transmembrane helix</keyword>
<keyword evidence="2" id="KW-0645">Protease</keyword>
<evidence type="ECO:0000256" key="5">
    <source>
        <dbReference type="SAM" id="MobiDB-lite"/>
    </source>
</evidence>
<gene>
    <name evidence="8" type="ORF">HXA33_20270</name>
</gene>
<keyword evidence="4" id="KW-0720">Serine protease</keyword>
<dbReference type="InterPro" id="IPR001940">
    <property type="entry name" value="Peptidase_S1C"/>
</dbReference>
<dbReference type="SUPFAM" id="SSF50156">
    <property type="entry name" value="PDZ domain-like"/>
    <property type="match status" value="1"/>
</dbReference>
<reference evidence="8" key="1">
    <citation type="submission" date="2020-06" db="EMBL/GenBank/DDBJ databases">
        <title>Insight into the genomes of haloalkaliphilic bacilli from Kenyan soda lakes.</title>
        <authorList>
            <person name="Mwirichia R."/>
            <person name="Villamizar G.C."/>
            <person name="Poehlein A."/>
            <person name="Mugweru J."/>
            <person name="Kipnyargis A."/>
            <person name="Kiplimo D."/>
            <person name="Orwa P."/>
            <person name="Daniel R."/>
        </authorList>
    </citation>
    <scope>NUCLEOTIDE SEQUENCE</scope>
    <source>
        <strain evidence="8">B1096_S55</strain>
    </source>
</reference>
<dbReference type="InterPro" id="IPR001478">
    <property type="entry name" value="PDZ"/>
</dbReference>
<keyword evidence="6" id="KW-0472">Membrane</keyword>
<dbReference type="InterPro" id="IPR043504">
    <property type="entry name" value="Peptidase_S1_PA_chymotrypsin"/>
</dbReference>